<sequence>MKPSTYLTQLLIAANLALARRVTFPSRNFTIVGELYLPESSAPNRNGSAIVVGHPYGGVKEQTAGLYAKHLSENGFLALAFDAAYQGESSGSPHFLEDPGQRVEDFKAAVSYLTTLDEVNPENIGALGICASGGYVPFAAQTDLRMKAVATVSAVDVGSLFREGLKYTTGAFNRTVIEQRLKQAGELRTAEAHGAEPELSPIVPEDPNNLPPDLPTLWREASEYYRTSRGYHPRAPNRVVTRSLDQVVNFWAFNQNALISPRPFLVIAGSAADSLYFSQQSYDRALEPKELFQVPGETHVGLYDNTTVSGPKLVSFFSQHLPK</sequence>
<comment type="similarity">
    <text evidence="1">Belongs to the polyketide transferase af380 family.</text>
</comment>
<dbReference type="OrthoDB" id="2498029at2759"/>
<protein>
    <recommendedName>
        <fullName evidence="4">Dienelactone hydrolase domain-containing protein</fullName>
    </recommendedName>
</protein>
<accession>A0A0L1JCE1</accession>
<evidence type="ECO:0000256" key="3">
    <source>
        <dbReference type="SAM" id="SignalP"/>
    </source>
</evidence>
<dbReference type="PANTHER" id="PTHR47751">
    <property type="entry name" value="SUPERFAMILY HYDROLASE, PUTATIVE (AFU_ORTHOLOGUE AFUA_2G16580)-RELATED"/>
    <property type="match status" value="1"/>
</dbReference>
<proteinExistence type="inferred from homology"/>
<dbReference type="PANTHER" id="PTHR47751:SF1">
    <property type="entry name" value="SUPERFAMILY HYDROLASE, PUTATIVE (AFU_ORTHOLOGUE AFUA_2G16580)-RELATED"/>
    <property type="match status" value="1"/>
</dbReference>
<evidence type="ECO:0000313" key="6">
    <source>
        <dbReference type="Proteomes" id="UP000037505"/>
    </source>
</evidence>
<dbReference type="Proteomes" id="UP000037505">
    <property type="component" value="Unassembled WGS sequence"/>
</dbReference>
<evidence type="ECO:0000256" key="1">
    <source>
        <dbReference type="ARBA" id="ARBA00029464"/>
    </source>
</evidence>
<evidence type="ECO:0000313" key="5">
    <source>
        <dbReference type="EMBL" id="KNG89385.1"/>
    </source>
</evidence>
<name>A0A0L1JCE1_ASPN3</name>
<dbReference type="RefSeq" id="XP_015410308.1">
    <property type="nucleotide sequence ID" value="XM_015547149.1"/>
</dbReference>
<dbReference type="SUPFAM" id="SSF53474">
    <property type="entry name" value="alpha/beta-Hydrolases"/>
    <property type="match status" value="1"/>
</dbReference>
<dbReference type="InterPro" id="IPR002925">
    <property type="entry name" value="Dienelactn_hydro"/>
</dbReference>
<keyword evidence="3" id="KW-0732">Signal</keyword>
<dbReference type="GO" id="GO:0016787">
    <property type="term" value="F:hydrolase activity"/>
    <property type="evidence" value="ECO:0007669"/>
    <property type="project" value="InterPro"/>
</dbReference>
<feature type="signal peptide" evidence="3">
    <location>
        <begin position="1"/>
        <end position="19"/>
    </location>
</feature>
<dbReference type="GeneID" id="26803696"/>
<dbReference type="Gene3D" id="3.40.50.1820">
    <property type="entry name" value="alpha/beta hydrolase"/>
    <property type="match status" value="1"/>
</dbReference>
<evidence type="ECO:0000256" key="2">
    <source>
        <dbReference type="SAM" id="MobiDB-lite"/>
    </source>
</evidence>
<dbReference type="AlphaFoldDB" id="A0A0L1JCE1"/>
<comment type="caution">
    <text evidence="5">The sequence shown here is derived from an EMBL/GenBank/DDBJ whole genome shotgun (WGS) entry which is preliminary data.</text>
</comment>
<feature type="domain" description="Dienelactone hydrolase" evidence="4">
    <location>
        <begin position="43"/>
        <end position="150"/>
    </location>
</feature>
<gene>
    <name evidence="5" type="ORF">ANOM_001892</name>
</gene>
<dbReference type="InterPro" id="IPR051411">
    <property type="entry name" value="Polyketide_trans_af380"/>
</dbReference>
<dbReference type="EMBL" id="JNOM01000032">
    <property type="protein sequence ID" value="KNG89385.1"/>
    <property type="molecule type" value="Genomic_DNA"/>
</dbReference>
<evidence type="ECO:0000259" key="4">
    <source>
        <dbReference type="Pfam" id="PF01738"/>
    </source>
</evidence>
<keyword evidence="6" id="KW-1185">Reference proteome</keyword>
<reference evidence="5 6" key="1">
    <citation type="submission" date="2014-06" db="EMBL/GenBank/DDBJ databases">
        <title>The Genome of the Aflatoxigenic Filamentous Fungus Aspergillus nomius.</title>
        <authorList>
            <person name="Moore M.G."/>
            <person name="Shannon B.M."/>
            <person name="Brian M.M."/>
        </authorList>
    </citation>
    <scope>NUCLEOTIDE SEQUENCE [LARGE SCALE GENOMIC DNA]</scope>
    <source>
        <strain evidence="5 6">NRRL 13137</strain>
    </source>
</reference>
<organism evidence="5 6">
    <name type="scientific">Aspergillus nomiae NRRL (strain ATCC 15546 / NRRL 13137 / CBS 260.88 / M93)</name>
    <dbReference type="NCBI Taxonomy" id="1509407"/>
    <lineage>
        <taxon>Eukaryota</taxon>
        <taxon>Fungi</taxon>
        <taxon>Dikarya</taxon>
        <taxon>Ascomycota</taxon>
        <taxon>Pezizomycotina</taxon>
        <taxon>Eurotiomycetes</taxon>
        <taxon>Eurotiomycetidae</taxon>
        <taxon>Eurotiales</taxon>
        <taxon>Aspergillaceae</taxon>
        <taxon>Aspergillus</taxon>
        <taxon>Aspergillus subgen. Circumdati</taxon>
    </lineage>
</organism>
<dbReference type="Pfam" id="PF01738">
    <property type="entry name" value="DLH"/>
    <property type="match status" value="1"/>
</dbReference>
<dbReference type="STRING" id="1509407.A0A0L1JCE1"/>
<feature type="chain" id="PRO_5005553689" description="Dienelactone hydrolase domain-containing protein" evidence="3">
    <location>
        <begin position="20"/>
        <end position="323"/>
    </location>
</feature>
<dbReference type="InterPro" id="IPR029058">
    <property type="entry name" value="AB_hydrolase_fold"/>
</dbReference>
<feature type="region of interest" description="Disordered" evidence="2">
    <location>
        <begin position="190"/>
        <end position="211"/>
    </location>
</feature>
<dbReference type="Gene3D" id="1.10.10.800">
    <property type="match status" value="1"/>
</dbReference>